<dbReference type="GO" id="GO:0006979">
    <property type="term" value="P:response to oxidative stress"/>
    <property type="evidence" value="ECO:0007669"/>
    <property type="project" value="InterPro"/>
</dbReference>
<dbReference type="InterPro" id="IPR029759">
    <property type="entry name" value="GPX_AS"/>
</dbReference>
<dbReference type="Proteomes" id="UP001165740">
    <property type="component" value="Chromosome 5"/>
</dbReference>
<dbReference type="PROSITE" id="PS00460">
    <property type="entry name" value="GLUTATHIONE_PEROXID_1"/>
    <property type="match status" value="1"/>
</dbReference>
<accession>A0A9W3AIL7</accession>
<dbReference type="PANTHER" id="PTHR11592:SF78">
    <property type="entry name" value="GLUTATHIONE PEROXIDASE"/>
    <property type="match status" value="1"/>
</dbReference>
<dbReference type="PRINTS" id="PR01011">
    <property type="entry name" value="GLUTPROXDASE"/>
</dbReference>
<dbReference type="AlphaFoldDB" id="A0A9W3AIL7"/>
<evidence type="ECO:0000256" key="1">
    <source>
        <dbReference type="ARBA" id="ARBA00006926"/>
    </source>
</evidence>
<name>A0A9W3AIL7_BIOGL</name>
<protein>
    <recommendedName>
        <fullName evidence="4">Glutathione peroxidase</fullName>
    </recommendedName>
</protein>
<dbReference type="RefSeq" id="XP_055887081.1">
    <property type="nucleotide sequence ID" value="XM_056031106.1"/>
</dbReference>
<evidence type="ECO:0000313" key="6">
    <source>
        <dbReference type="RefSeq" id="XP_055887081.1"/>
    </source>
</evidence>
<dbReference type="InterPro" id="IPR000889">
    <property type="entry name" value="Glutathione_peroxidase"/>
</dbReference>
<evidence type="ECO:0000256" key="4">
    <source>
        <dbReference type="RuleBase" id="RU000499"/>
    </source>
</evidence>
<dbReference type="SUPFAM" id="SSF52833">
    <property type="entry name" value="Thioredoxin-like"/>
    <property type="match status" value="1"/>
</dbReference>
<dbReference type="Pfam" id="PF00255">
    <property type="entry name" value="GSHPx"/>
    <property type="match status" value="1"/>
</dbReference>
<dbReference type="GeneID" id="106063608"/>
<proteinExistence type="inferred from homology"/>
<dbReference type="OMA" id="FTDQHYQ"/>
<comment type="similarity">
    <text evidence="1 4">Belongs to the glutathione peroxidase family.</text>
</comment>
<evidence type="ECO:0000313" key="5">
    <source>
        <dbReference type="Proteomes" id="UP001165740"/>
    </source>
</evidence>
<dbReference type="PANTHER" id="PTHR11592">
    <property type="entry name" value="GLUTATHIONE PEROXIDASE"/>
    <property type="match status" value="1"/>
</dbReference>
<organism evidence="5 6">
    <name type="scientific">Biomphalaria glabrata</name>
    <name type="common">Bloodfluke planorb</name>
    <name type="synonym">Freshwater snail</name>
    <dbReference type="NCBI Taxonomy" id="6526"/>
    <lineage>
        <taxon>Eukaryota</taxon>
        <taxon>Metazoa</taxon>
        <taxon>Spiralia</taxon>
        <taxon>Lophotrochozoa</taxon>
        <taxon>Mollusca</taxon>
        <taxon>Gastropoda</taxon>
        <taxon>Heterobranchia</taxon>
        <taxon>Euthyneura</taxon>
        <taxon>Panpulmonata</taxon>
        <taxon>Hygrophila</taxon>
        <taxon>Lymnaeoidea</taxon>
        <taxon>Planorbidae</taxon>
        <taxon>Biomphalaria</taxon>
    </lineage>
</organism>
<evidence type="ECO:0000256" key="3">
    <source>
        <dbReference type="ARBA" id="ARBA00023002"/>
    </source>
</evidence>
<evidence type="ECO:0000256" key="2">
    <source>
        <dbReference type="ARBA" id="ARBA00022559"/>
    </source>
</evidence>
<dbReference type="InterPro" id="IPR036249">
    <property type="entry name" value="Thioredoxin-like_sf"/>
</dbReference>
<keyword evidence="5" id="KW-1185">Reference proteome</keyword>
<dbReference type="PROSITE" id="PS51355">
    <property type="entry name" value="GLUTATHIONE_PEROXID_3"/>
    <property type="match status" value="1"/>
</dbReference>
<keyword evidence="3 4" id="KW-0560">Oxidoreductase</keyword>
<keyword evidence="2 4" id="KW-0575">Peroxidase</keyword>
<dbReference type="CDD" id="cd00340">
    <property type="entry name" value="GSH_Peroxidase"/>
    <property type="match status" value="1"/>
</dbReference>
<dbReference type="GO" id="GO:0004601">
    <property type="term" value="F:peroxidase activity"/>
    <property type="evidence" value="ECO:0007669"/>
    <property type="project" value="UniProtKB-KW"/>
</dbReference>
<gene>
    <name evidence="6" type="primary">LOC106063608</name>
</gene>
<reference evidence="6" key="1">
    <citation type="submission" date="2025-08" db="UniProtKB">
        <authorList>
            <consortium name="RefSeq"/>
        </authorList>
    </citation>
    <scope>IDENTIFICATION</scope>
</reference>
<dbReference type="Gene3D" id="3.40.30.10">
    <property type="entry name" value="Glutaredoxin"/>
    <property type="match status" value="1"/>
</dbReference>
<dbReference type="PROSITE" id="PS00763">
    <property type="entry name" value="GLUTATHIONE_PEROXID_2"/>
    <property type="match status" value="1"/>
</dbReference>
<dbReference type="OrthoDB" id="446890at2759"/>
<sequence>MNYYISIISFFEFYIMEIKIQSASTRTSFIAVFLVCFMHISSHANGETSRSSDIDFYTFEAYDINNERVSLEKFRGKVSLVVNVASECGYTDGHYTGLNFLQDTFKDTQLFNVLAFPCNQFGQQEPGSSEAIYNFVYERKGAKFPLFAKINVINNNVHPAWSFLINNSGHAPNWNFWKYLVDHNGQVIGAWGPHTSPEDLLDIIKLAIQNIPSVKKNSAQFSRGDEF</sequence>
<dbReference type="InterPro" id="IPR029760">
    <property type="entry name" value="GPX_CS"/>
</dbReference>